<feature type="region of interest" description="Disordered" evidence="9">
    <location>
        <begin position="311"/>
        <end position="348"/>
    </location>
</feature>
<proteinExistence type="inferred from homology"/>
<keyword evidence="4" id="KW-0533">Nickel</keyword>
<dbReference type="GO" id="GO:0015099">
    <property type="term" value="F:nickel cation transmembrane transporter activity"/>
    <property type="evidence" value="ECO:0007669"/>
    <property type="project" value="UniProtKB-UniRule"/>
</dbReference>
<dbReference type="PANTHER" id="PTHR31611:SF0">
    <property type="entry name" value="HIGH-AFFINITY NICKEL TRANSPORT PROTEIN NIC1"/>
    <property type="match status" value="1"/>
</dbReference>
<evidence type="ECO:0000313" key="11">
    <source>
        <dbReference type="Proteomes" id="UP001182556"/>
    </source>
</evidence>
<name>A0AAD9FR92_PAPLA</name>
<dbReference type="GO" id="GO:0005886">
    <property type="term" value="C:plasma membrane"/>
    <property type="evidence" value="ECO:0007669"/>
    <property type="project" value="UniProtKB-SubCell"/>
</dbReference>
<organism evidence="10 11">
    <name type="scientific">Papiliotrema laurentii</name>
    <name type="common">Cryptococcus laurentii</name>
    <dbReference type="NCBI Taxonomy" id="5418"/>
    <lineage>
        <taxon>Eukaryota</taxon>
        <taxon>Fungi</taxon>
        <taxon>Dikarya</taxon>
        <taxon>Basidiomycota</taxon>
        <taxon>Agaricomycotina</taxon>
        <taxon>Tremellomycetes</taxon>
        <taxon>Tremellales</taxon>
        <taxon>Rhynchogastremaceae</taxon>
        <taxon>Papiliotrema</taxon>
    </lineage>
</organism>
<accession>A0AAD9FR92</accession>
<dbReference type="InterPro" id="IPR011541">
    <property type="entry name" value="Ni/Co_transpt_high_affinity"/>
</dbReference>
<feature type="transmembrane region" description="Helical" evidence="8">
    <location>
        <begin position="21"/>
        <end position="43"/>
    </location>
</feature>
<feature type="transmembrane region" description="Helical" evidence="8">
    <location>
        <begin position="360"/>
        <end position="381"/>
    </location>
</feature>
<dbReference type="Pfam" id="PF03824">
    <property type="entry name" value="NicO"/>
    <property type="match status" value="1"/>
</dbReference>
<reference evidence="10" key="1">
    <citation type="submission" date="2023-02" db="EMBL/GenBank/DDBJ databases">
        <title>Identification and recombinant expression of a fungal hydrolase from Papiliotrema laurentii that hydrolyzes apple cutin and clears colloidal polyester polyurethane.</title>
        <authorList>
            <consortium name="DOE Joint Genome Institute"/>
            <person name="Roman V.A."/>
            <person name="Bojanowski C."/>
            <person name="Crable B.R."/>
            <person name="Wagner D.N."/>
            <person name="Hung C.S."/>
            <person name="Nadeau L.J."/>
            <person name="Schratz L."/>
            <person name="Haridas S."/>
            <person name="Pangilinan J."/>
            <person name="Lipzen A."/>
            <person name="Na H."/>
            <person name="Yan M."/>
            <person name="Ng V."/>
            <person name="Grigoriev I.V."/>
            <person name="Spatafora J.W."/>
            <person name="Barlow D."/>
            <person name="Biffinger J."/>
            <person name="Kelley-Loughnane N."/>
            <person name="Varaljay V.A."/>
            <person name="Crookes-Goodson W.J."/>
        </authorList>
    </citation>
    <scope>NUCLEOTIDE SEQUENCE</scope>
    <source>
        <strain evidence="10">5307AH</strain>
    </source>
</reference>
<protein>
    <recommendedName>
        <fullName evidence="8">Nickel/cobalt efflux system</fullName>
    </recommendedName>
</protein>
<evidence type="ECO:0000256" key="3">
    <source>
        <dbReference type="ARBA" id="ARBA00022448"/>
    </source>
</evidence>
<keyword evidence="3 8" id="KW-0813">Transport</keyword>
<feature type="transmembrane region" description="Helical" evidence="8">
    <location>
        <begin position="422"/>
        <end position="442"/>
    </location>
</feature>
<keyword evidence="5 8" id="KW-0812">Transmembrane</keyword>
<evidence type="ECO:0000256" key="1">
    <source>
        <dbReference type="ARBA" id="ARBA00004127"/>
    </source>
</evidence>
<keyword evidence="7 8" id="KW-0472">Membrane</keyword>
<keyword evidence="6 8" id="KW-1133">Transmembrane helix</keyword>
<feature type="transmembrane region" description="Helical" evidence="8">
    <location>
        <begin position="125"/>
        <end position="150"/>
    </location>
</feature>
<evidence type="ECO:0000256" key="8">
    <source>
        <dbReference type="RuleBase" id="RU362101"/>
    </source>
</evidence>
<dbReference type="Proteomes" id="UP001182556">
    <property type="component" value="Unassembled WGS sequence"/>
</dbReference>
<feature type="transmembrane region" description="Helical" evidence="8">
    <location>
        <begin position="242"/>
        <end position="267"/>
    </location>
</feature>
<dbReference type="GO" id="GO:0012505">
    <property type="term" value="C:endomembrane system"/>
    <property type="evidence" value="ECO:0007669"/>
    <property type="project" value="UniProtKB-SubCell"/>
</dbReference>
<evidence type="ECO:0000313" key="10">
    <source>
        <dbReference type="EMBL" id="KAK1924715.1"/>
    </source>
</evidence>
<feature type="transmembrane region" description="Helical" evidence="8">
    <location>
        <begin position="200"/>
        <end position="222"/>
    </location>
</feature>
<evidence type="ECO:0000256" key="5">
    <source>
        <dbReference type="ARBA" id="ARBA00022692"/>
    </source>
</evidence>
<dbReference type="AlphaFoldDB" id="A0AAD9FR92"/>
<evidence type="ECO:0000256" key="9">
    <source>
        <dbReference type="SAM" id="MobiDB-lite"/>
    </source>
</evidence>
<dbReference type="PANTHER" id="PTHR31611">
    <property type="entry name" value="HIGH-AFFINITY NICKEL TRANSPORT PROTEIN NIC1"/>
    <property type="match status" value="1"/>
</dbReference>
<evidence type="ECO:0000256" key="7">
    <source>
        <dbReference type="ARBA" id="ARBA00023136"/>
    </source>
</evidence>
<keyword evidence="11" id="KW-1185">Reference proteome</keyword>
<evidence type="ECO:0000256" key="2">
    <source>
        <dbReference type="ARBA" id="ARBA00010892"/>
    </source>
</evidence>
<comment type="similarity">
    <text evidence="2 8">Belongs to the NiCoT transporter (TC 2.A.52) family.</text>
</comment>
<dbReference type="EMBL" id="JAODAN010000004">
    <property type="protein sequence ID" value="KAK1924715.1"/>
    <property type="molecule type" value="Genomic_DNA"/>
</dbReference>
<gene>
    <name evidence="10" type="ORF">DB88DRAFT_486532</name>
</gene>
<feature type="compositionally biased region" description="Polar residues" evidence="9">
    <location>
        <begin position="327"/>
        <end position="336"/>
    </location>
</feature>
<evidence type="ECO:0000256" key="6">
    <source>
        <dbReference type="ARBA" id="ARBA00022989"/>
    </source>
</evidence>
<evidence type="ECO:0000256" key="4">
    <source>
        <dbReference type="ARBA" id="ARBA00022596"/>
    </source>
</evidence>
<feature type="transmembrane region" description="Helical" evidence="8">
    <location>
        <begin position="86"/>
        <end position="113"/>
    </location>
</feature>
<sequence>MLSVPRHLSLRDRRLTLLGRAAALISAEVLANAVVWVAAGIAYAQADGVIGLALLAWTIGLRHGLDADHISAIDNATRQLVSLGQLPITCGLWFSLGHSTIVIVVNIAIAISVDIYDKLDRVGSIGGIVGASVSASFLFLIACANTFYLVQAIKARRRAKRAQTAGLPEEEDDPAKIHGGGCLVRIIGPILRSVDRPWKMYPVGILFGFGFDTASSIALLAISAVAQRGANGESISHGKIVILPFLFTAGMTLVDSLDSVLMLYAYAGPTQDPSISKFALTFKDDKSVLPAEGSSNELVPTLSADPNVPLVAETGEPIEPSAETGPNPKTVSPQSDTVERSPPLQNTREQRLLASKANTISSLSITLTLLSILVALSISLIEIMGLIGENCAKCRDAAEDPSGGGLAGSWWRAWARANDQSGYIGAAIVGVFAAILLGYHVGKWTVKRWKGRKAEIEI</sequence>
<comment type="subcellular location">
    <subcellularLocation>
        <location evidence="8">Cell membrane</location>
        <topology evidence="8">Multi-pass membrane protein</topology>
    </subcellularLocation>
    <subcellularLocation>
        <location evidence="1">Endomembrane system</location>
        <topology evidence="1">Multi-pass membrane protein</topology>
    </subcellularLocation>
</comment>
<comment type="caution">
    <text evidence="10">The sequence shown here is derived from an EMBL/GenBank/DDBJ whole genome shotgun (WGS) entry which is preliminary data.</text>
</comment>
<dbReference type="InterPro" id="IPR004688">
    <property type="entry name" value="Ni/Co_transpt"/>
</dbReference>
<feature type="transmembrane region" description="Helical" evidence="8">
    <location>
        <begin position="49"/>
        <end position="65"/>
    </location>
</feature>